<evidence type="ECO:0000313" key="3">
    <source>
        <dbReference type="Proteomes" id="UP000192639"/>
    </source>
</evidence>
<gene>
    <name evidence="2" type="ORF">ECANGB1_536</name>
</gene>
<keyword evidence="1" id="KW-1133">Transmembrane helix</keyword>
<protein>
    <submittedName>
        <fullName evidence="2">Uncharacterized protein</fullName>
    </submittedName>
</protein>
<name>A0A1Y1S7X4_9MICR</name>
<dbReference type="EMBL" id="LWDP01000016">
    <property type="protein sequence ID" value="ORD94547.1"/>
    <property type="molecule type" value="Genomic_DNA"/>
</dbReference>
<dbReference type="OrthoDB" id="292213at2759"/>
<evidence type="ECO:0000313" key="2">
    <source>
        <dbReference type="EMBL" id="ORD94547.1"/>
    </source>
</evidence>
<dbReference type="AlphaFoldDB" id="A0A1Y1S7X4"/>
<keyword evidence="1" id="KW-0812">Transmembrane</keyword>
<keyword evidence="1" id="KW-0472">Membrane</keyword>
<sequence length="127" mass="14731">MNKSKKIEDKGSKKSHLEASLMKMFIFGVALFILQMLELGFIFNGLALIFDVLTTYLHYVLYRDDPKKPNELFLAWILGDFIKIYFNIFVYRSPLLYTCAILSQLVFDVLTVLSAPTPKIDVSYLEY</sequence>
<evidence type="ECO:0000256" key="1">
    <source>
        <dbReference type="SAM" id="Phobius"/>
    </source>
</evidence>
<dbReference type="VEuPathDB" id="MicrosporidiaDB:ECANGB1_536"/>
<reference evidence="2 3" key="1">
    <citation type="journal article" date="2017" name="Environ. Microbiol.">
        <title>Decay of the glycolytic pathway and adaptation to intranuclear parasitism within Enterocytozoonidae microsporidia.</title>
        <authorList>
            <person name="Wiredu Boakye D."/>
            <person name="Jaroenlak P."/>
            <person name="Prachumwat A."/>
            <person name="Williams T.A."/>
            <person name="Bateman K.S."/>
            <person name="Itsathitphaisarn O."/>
            <person name="Sritunyalucksana K."/>
            <person name="Paszkiewicz K.H."/>
            <person name="Moore K.A."/>
            <person name="Stentiford G.D."/>
            <person name="Williams B.A."/>
        </authorList>
    </citation>
    <scope>NUCLEOTIDE SEQUENCE [LARGE SCALE GENOMIC DNA]</scope>
    <source>
        <strain evidence="2 3">GB1</strain>
    </source>
</reference>
<dbReference type="Proteomes" id="UP000192639">
    <property type="component" value="Unassembled WGS sequence"/>
</dbReference>
<keyword evidence="3" id="KW-1185">Reference proteome</keyword>
<proteinExistence type="predicted"/>
<organism evidence="2 3">
    <name type="scientific">Enterospora canceri</name>
    <dbReference type="NCBI Taxonomy" id="1081671"/>
    <lineage>
        <taxon>Eukaryota</taxon>
        <taxon>Fungi</taxon>
        <taxon>Fungi incertae sedis</taxon>
        <taxon>Microsporidia</taxon>
        <taxon>Enterocytozoonidae</taxon>
        <taxon>Enterospora</taxon>
    </lineage>
</organism>
<feature type="transmembrane region" description="Helical" evidence="1">
    <location>
        <begin position="21"/>
        <end position="37"/>
    </location>
</feature>
<feature type="transmembrane region" description="Helical" evidence="1">
    <location>
        <begin position="73"/>
        <end position="89"/>
    </location>
</feature>
<comment type="caution">
    <text evidence="2">The sequence shown here is derived from an EMBL/GenBank/DDBJ whole genome shotgun (WGS) entry which is preliminary data.</text>
</comment>
<accession>A0A1Y1S7X4</accession>